<feature type="modified residue" description="N6-(pyridoxal phosphate)lysine" evidence="4">
    <location>
        <position position="118"/>
    </location>
</feature>
<evidence type="ECO:0000313" key="6">
    <source>
        <dbReference type="EMBL" id="MDN4493800.1"/>
    </source>
</evidence>
<dbReference type="NCBIfam" id="TIGR02035">
    <property type="entry name" value="D_Ser_am_lyase"/>
    <property type="match status" value="1"/>
</dbReference>
<dbReference type="Proteomes" id="UP001172743">
    <property type="component" value="Unassembled WGS sequence"/>
</dbReference>
<sequence length="441" mass="49580">MVKFQKQNLENLVKDSDFLDNITASNPVFWLNDKKKDRSSGEEFSFDQVIEAEKRLERFASYLKIAFPETKNSMGIIESELKEIPDMKKWIEENIDEDFPGKLLLKCDYALPISGSIKARGGIYEVLKYAEQLAIEHNLIDYDDDYAKFNDDTFYRFFRGYKIAVGSTGNLGLSIGIMGAKLGFQVTVHMSSDAKEWKKQLLREKGVKVIEYSSDYSKAVEEGRNQAATDPRCHFVDDENSQALFAGYAVAALSLEKQLHDANIYVDAAHPLFVYLPCGVGGGPGGVAYGLKKIYGDNVHLFFGEPTQSPCMLLGMMTGLHDEISVTDIGLTNQTEADGLAVGRASKFVGKLMEPILSGCYTVEDSFLFNSIRAMWNREHIFMEPSAHAAVFGPISLFKQGKSYYIEQNDLQMKNATHLIWSTGGNMVPEEQRREFLKKML</sequence>
<keyword evidence="2 4" id="KW-0663">Pyridoxal phosphate</keyword>
<proteinExistence type="inferred from homology"/>
<dbReference type="EMBL" id="JAUHTQ010000006">
    <property type="protein sequence ID" value="MDN4493800.1"/>
    <property type="molecule type" value="Genomic_DNA"/>
</dbReference>
<feature type="domain" description="Tryptophan synthase beta chain-like PALP" evidence="5">
    <location>
        <begin position="94"/>
        <end position="397"/>
    </location>
</feature>
<accession>A0ABT8GQV9</accession>
<dbReference type="Gene3D" id="3.40.50.1100">
    <property type="match status" value="2"/>
</dbReference>
<dbReference type="InterPro" id="IPR050147">
    <property type="entry name" value="Ser/Thr_Dehydratase"/>
</dbReference>
<dbReference type="NCBIfam" id="NF002823">
    <property type="entry name" value="PRK02991.1"/>
    <property type="match status" value="1"/>
</dbReference>
<evidence type="ECO:0000256" key="4">
    <source>
        <dbReference type="HAMAP-Rule" id="MF_01030"/>
    </source>
</evidence>
<dbReference type="InterPro" id="IPR036052">
    <property type="entry name" value="TrpB-like_PALP_sf"/>
</dbReference>
<evidence type="ECO:0000313" key="7">
    <source>
        <dbReference type="Proteomes" id="UP001172743"/>
    </source>
</evidence>
<dbReference type="RefSeq" id="WP_301138137.1">
    <property type="nucleotide sequence ID" value="NZ_JAUHTQ010000006.1"/>
</dbReference>
<dbReference type="InterPro" id="IPR001926">
    <property type="entry name" value="TrpB-like_PALP"/>
</dbReference>
<dbReference type="InterPro" id="IPR000634">
    <property type="entry name" value="Ser/Thr_deHydtase_PyrdxlP-BS"/>
</dbReference>
<keyword evidence="7" id="KW-1185">Reference proteome</keyword>
<protein>
    <recommendedName>
        <fullName evidence="4">Probable D-serine dehydratase</fullName>
        <ecNumber evidence="4">4.3.1.18</ecNumber>
    </recommendedName>
    <alternativeName>
        <fullName evidence="4">D-serine deaminase</fullName>
        <shortName evidence="4">DSD</shortName>
    </alternativeName>
</protein>
<gene>
    <name evidence="4" type="primary">dsdA</name>
    <name evidence="6" type="ORF">QYB95_09655</name>
</gene>
<dbReference type="PANTHER" id="PTHR48078:SF9">
    <property type="entry name" value="D-SERINE DEHYDRATASE"/>
    <property type="match status" value="1"/>
</dbReference>
<dbReference type="InterPro" id="IPR011780">
    <property type="entry name" value="D_Ser_am_lyase"/>
</dbReference>
<comment type="similarity">
    <text evidence="4">Belongs to the serine/threonine dehydratase family. DsdA subfamily.</text>
</comment>
<organism evidence="6 7">
    <name type="scientific">Ureibacillus aquaedulcis</name>
    <dbReference type="NCBI Taxonomy" id="3058421"/>
    <lineage>
        <taxon>Bacteria</taxon>
        <taxon>Bacillati</taxon>
        <taxon>Bacillota</taxon>
        <taxon>Bacilli</taxon>
        <taxon>Bacillales</taxon>
        <taxon>Caryophanaceae</taxon>
        <taxon>Ureibacillus</taxon>
    </lineage>
</organism>
<reference evidence="6" key="1">
    <citation type="submission" date="2023-07" db="EMBL/GenBank/DDBJ databases">
        <title>Ureibacillus sp. isolated from freshwater well.</title>
        <authorList>
            <person name="Kirdat K."/>
            <person name="Bhatt A."/>
            <person name="Teware R."/>
            <person name="Bhavsar Y."/>
            <person name="Yadav A."/>
        </authorList>
    </citation>
    <scope>NUCLEOTIDE SEQUENCE</scope>
    <source>
        <strain evidence="6">BA0131</strain>
    </source>
</reference>
<name>A0ABT8GQV9_9BACL</name>
<dbReference type="EC" id="4.3.1.18" evidence="4"/>
<evidence type="ECO:0000259" key="5">
    <source>
        <dbReference type="Pfam" id="PF00291"/>
    </source>
</evidence>
<keyword evidence="3 4" id="KW-0456">Lyase</keyword>
<evidence type="ECO:0000256" key="1">
    <source>
        <dbReference type="ARBA" id="ARBA00001933"/>
    </source>
</evidence>
<dbReference type="GO" id="GO:0008721">
    <property type="term" value="F:D-serine ammonia-lyase activity"/>
    <property type="evidence" value="ECO:0007669"/>
    <property type="project" value="UniProtKB-EC"/>
</dbReference>
<dbReference type="PANTHER" id="PTHR48078">
    <property type="entry name" value="THREONINE DEHYDRATASE, MITOCHONDRIAL-RELATED"/>
    <property type="match status" value="1"/>
</dbReference>
<comment type="catalytic activity">
    <reaction evidence="4">
        <text>D-serine = pyruvate + NH4(+)</text>
        <dbReference type="Rhea" id="RHEA:13977"/>
        <dbReference type="ChEBI" id="CHEBI:15361"/>
        <dbReference type="ChEBI" id="CHEBI:28938"/>
        <dbReference type="ChEBI" id="CHEBI:35247"/>
        <dbReference type="EC" id="4.3.1.18"/>
    </reaction>
</comment>
<dbReference type="SUPFAM" id="SSF53686">
    <property type="entry name" value="Tryptophan synthase beta subunit-like PLP-dependent enzymes"/>
    <property type="match status" value="1"/>
</dbReference>
<dbReference type="PROSITE" id="PS00165">
    <property type="entry name" value="DEHYDRATASE_SER_THR"/>
    <property type="match status" value="1"/>
</dbReference>
<evidence type="ECO:0000256" key="2">
    <source>
        <dbReference type="ARBA" id="ARBA00022898"/>
    </source>
</evidence>
<evidence type="ECO:0000256" key="3">
    <source>
        <dbReference type="ARBA" id="ARBA00023239"/>
    </source>
</evidence>
<dbReference type="HAMAP" id="MF_01030">
    <property type="entry name" value="D_Ser_dehydrat"/>
    <property type="match status" value="1"/>
</dbReference>
<comment type="cofactor">
    <cofactor evidence="1 4">
        <name>pyridoxal 5'-phosphate</name>
        <dbReference type="ChEBI" id="CHEBI:597326"/>
    </cofactor>
</comment>
<comment type="caution">
    <text evidence="6">The sequence shown here is derived from an EMBL/GenBank/DDBJ whole genome shotgun (WGS) entry which is preliminary data.</text>
</comment>
<dbReference type="Pfam" id="PF00291">
    <property type="entry name" value="PALP"/>
    <property type="match status" value="1"/>
</dbReference>